<feature type="transmembrane region" description="Helical" evidence="8">
    <location>
        <begin position="292"/>
        <end position="316"/>
    </location>
</feature>
<name>A0A4R3Z5E1_9GAMM</name>
<keyword evidence="4" id="KW-1003">Cell membrane</keyword>
<dbReference type="GO" id="GO:0033214">
    <property type="term" value="P:siderophore-iron import into cell"/>
    <property type="evidence" value="ECO:0007669"/>
    <property type="project" value="TreeGrafter"/>
</dbReference>
<dbReference type="SUPFAM" id="SSF81345">
    <property type="entry name" value="ABC transporter involved in vitamin B12 uptake, BtuC"/>
    <property type="match status" value="1"/>
</dbReference>
<organism evidence="9 10">
    <name type="scientific">Biostraticola tofi</name>
    <dbReference type="NCBI Taxonomy" id="466109"/>
    <lineage>
        <taxon>Bacteria</taxon>
        <taxon>Pseudomonadati</taxon>
        <taxon>Pseudomonadota</taxon>
        <taxon>Gammaproteobacteria</taxon>
        <taxon>Enterobacterales</taxon>
        <taxon>Bruguierivoracaceae</taxon>
        <taxon>Biostraticola</taxon>
    </lineage>
</organism>
<dbReference type="NCBIfam" id="NF007759">
    <property type="entry name" value="PRK10440.1"/>
    <property type="match status" value="1"/>
</dbReference>
<keyword evidence="6 8" id="KW-1133">Transmembrane helix</keyword>
<feature type="transmembrane region" description="Helical" evidence="8">
    <location>
        <begin position="134"/>
        <end position="154"/>
    </location>
</feature>
<dbReference type="AlphaFoldDB" id="A0A4R3Z5E1"/>
<evidence type="ECO:0000256" key="3">
    <source>
        <dbReference type="ARBA" id="ARBA00022448"/>
    </source>
</evidence>
<comment type="caution">
    <text evidence="9">The sequence shown here is derived from an EMBL/GenBank/DDBJ whole genome shotgun (WGS) entry which is preliminary data.</text>
</comment>
<evidence type="ECO:0000256" key="2">
    <source>
        <dbReference type="ARBA" id="ARBA00007935"/>
    </source>
</evidence>
<feature type="transmembrane region" description="Helical" evidence="8">
    <location>
        <begin position="80"/>
        <end position="98"/>
    </location>
</feature>
<evidence type="ECO:0000256" key="4">
    <source>
        <dbReference type="ARBA" id="ARBA00022475"/>
    </source>
</evidence>
<dbReference type="EMBL" id="SMCR01000001">
    <property type="protein sequence ID" value="TCW00467.1"/>
    <property type="molecule type" value="Genomic_DNA"/>
</dbReference>
<feature type="transmembrane region" description="Helical" evidence="8">
    <location>
        <begin position="110"/>
        <end position="128"/>
    </location>
</feature>
<feature type="transmembrane region" description="Helical" evidence="8">
    <location>
        <begin position="161"/>
        <end position="178"/>
    </location>
</feature>
<dbReference type="InterPro" id="IPR000522">
    <property type="entry name" value="ABC_transptr_permease_BtuC"/>
</dbReference>
<evidence type="ECO:0000313" key="10">
    <source>
        <dbReference type="Proteomes" id="UP000295719"/>
    </source>
</evidence>
<dbReference type="Proteomes" id="UP000295719">
    <property type="component" value="Unassembled WGS sequence"/>
</dbReference>
<feature type="transmembrane region" description="Helical" evidence="8">
    <location>
        <begin position="253"/>
        <end position="280"/>
    </location>
</feature>
<reference evidence="9 10" key="1">
    <citation type="submission" date="2019-03" db="EMBL/GenBank/DDBJ databases">
        <title>Genomic Encyclopedia of Type Strains, Phase IV (KMG-IV): sequencing the most valuable type-strain genomes for metagenomic binning, comparative biology and taxonomic classification.</title>
        <authorList>
            <person name="Goeker M."/>
        </authorList>
    </citation>
    <scope>NUCLEOTIDE SEQUENCE [LARGE SCALE GENOMIC DNA]</scope>
    <source>
        <strain evidence="9 10">DSM 19580</strain>
    </source>
</reference>
<dbReference type="Gene3D" id="1.10.3470.10">
    <property type="entry name" value="ABC transporter involved in vitamin B12 uptake, BtuC"/>
    <property type="match status" value="1"/>
</dbReference>
<protein>
    <submittedName>
        <fullName evidence="9">Iron complex transport system permease protein</fullName>
    </submittedName>
</protein>
<keyword evidence="5 8" id="KW-0812">Transmembrane</keyword>
<evidence type="ECO:0000256" key="5">
    <source>
        <dbReference type="ARBA" id="ARBA00022692"/>
    </source>
</evidence>
<feature type="transmembrane region" description="Helical" evidence="8">
    <location>
        <begin position="26"/>
        <end position="49"/>
    </location>
</feature>
<dbReference type="GO" id="GO:0005886">
    <property type="term" value="C:plasma membrane"/>
    <property type="evidence" value="ECO:0007669"/>
    <property type="project" value="UniProtKB-SubCell"/>
</dbReference>
<keyword evidence="10" id="KW-1185">Reference proteome</keyword>
<comment type="similarity">
    <text evidence="2">Belongs to the binding-protein-dependent transport system permease family. FecCD subfamily.</text>
</comment>
<gene>
    <name evidence="9" type="ORF">EDC52_101824</name>
</gene>
<feature type="transmembrane region" description="Helical" evidence="8">
    <location>
        <begin position="322"/>
        <end position="341"/>
    </location>
</feature>
<accession>A0A4R3Z5E1</accession>
<dbReference type="GO" id="GO:0022857">
    <property type="term" value="F:transmembrane transporter activity"/>
    <property type="evidence" value="ECO:0007669"/>
    <property type="project" value="InterPro"/>
</dbReference>
<evidence type="ECO:0000256" key="8">
    <source>
        <dbReference type="SAM" id="Phobius"/>
    </source>
</evidence>
<evidence type="ECO:0000256" key="7">
    <source>
        <dbReference type="ARBA" id="ARBA00023136"/>
    </source>
</evidence>
<dbReference type="InterPro" id="IPR037294">
    <property type="entry name" value="ABC_BtuC-like"/>
</dbReference>
<evidence type="ECO:0000313" key="9">
    <source>
        <dbReference type="EMBL" id="TCW00467.1"/>
    </source>
</evidence>
<dbReference type="CDD" id="cd06550">
    <property type="entry name" value="TM_ABC_iron-siderophores_like"/>
    <property type="match status" value="1"/>
</dbReference>
<proteinExistence type="inferred from homology"/>
<comment type="subcellular location">
    <subcellularLocation>
        <location evidence="1">Cell membrane</location>
        <topology evidence="1">Multi-pass membrane protein</topology>
    </subcellularLocation>
</comment>
<dbReference type="PANTHER" id="PTHR30472">
    <property type="entry name" value="FERRIC ENTEROBACTIN TRANSPORT SYSTEM PERMEASE PROTEIN"/>
    <property type="match status" value="1"/>
</dbReference>
<dbReference type="FunFam" id="1.10.3470.10:FF:000001">
    <property type="entry name" value="Vitamin B12 ABC transporter permease BtuC"/>
    <property type="match status" value="1"/>
</dbReference>
<sequence length="347" mass="35624">MNSNSLAKAGVASASAAARRLRPAQLMGCCLLAAVCVLMSLTALGSGALELPFSQVMAALFGKAPANVVLIVTQWRLPRVAMALILGAALGVAGAVFQSLTRNPLGSPDIIGFNTGAYSGALLMIMLTDGSQNYIALGAVAGGLLAGMTVYLLAWRQGIQGFRLIIVGIAISAMLSAANNWMIISASLASAMSAALWMAGSLNGITWHKGVPSIALIAIALVLMPVFNRRMQLLEMGDDAATALGVNTGQTRLALMVLGITLTAAVAAAAGPISFIALAAPQLARRLTQSAGVPLLASALMGAALLLCADVVAQHLFSPNQLPVGVVTISIGGLYLIWLLIRESRRL</sequence>
<evidence type="ECO:0000256" key="1">
    <source>
        <dbReference type="ARBA" id="ARBA00004651"/>
    </source>
</evidence>
<keyword evidence="3" id="KW-0813">Transport</keyword>
<evidence type="ECO:0000256" key="6">
    <source>
        <dbReference type="ARBA" id="ARBA00022989"/>
    </source>
</evidence>
<keyword evidence="7 8" id="KW-0472">Membrane</keyword>
<dbReference type="PANTHER" id="PTHR30472:SF24">
    <property type="entry name" value="FERRIC ENTEROBACTIN TRANSPORT SYSTEM PERMEASE PROTEIN FEPG"/>
    <property type="match status" value="1"/>
</dbReference>
<feature type="transmembrane region" description="Helical" evidence="8">
    <location>
        <begin position="210"/>
        <end position="227"/>
    </location>
</feature>
<dbReference type="Pfam" id="PF01032">
    <property type="entry name" value="FecCD"/>
    <property type="match status" value="1"/>
</dbReference>